<reference evidence="14 15" key="1">
    <citation type="journal article" date="2011" name="J. Bacteriol.">
        <title>Draft genome sequence of Caloramator australicus strain RC3T, a thermoanaerobe from the Great Artesian Basin of Australia.</title>
        <authorList>
            <person name="Ogg C.D."/>
            <person name="Patel B.K.C."/>
        </authorList>
    </citation>
    <scope>NUCLEOTIDE SEQUENCE [LARGE SCALE GENOMIC DNA]</scope>
    <source>
        <strain evidence="14 15">RC3</strain>
    </source>
</reference>
<evidence type="ECO:0000256" key="9">
    <source>
        <dbReference type="ARBA" id="ARBA00023004"/>
    </source>
</evidence>
<dbReference type="Gene3D" id="3.20.20.70">
    <property type="entry name" value="Aldolase class I"/>
    <property type="match status" value="1"/>
</dbReference>
<dbReference type="PANTHER" id="PTHR30352">
    <property type="entry name" value="PYRUVATE FORMATE-LYASE-ACTIVATING ENZYME"/>
    <property type="match status" value="1"/>
</dbReference>
<dbReference type="SFLD" id="SFLDF00299">
    <property type="entry name" value="anaerobic_ribonucleoside-triph"/>
    <property type="match status" value="1"/>
</dbReference>
<dbReference type="SFLD" id="SFLDG01066">
    <property type="entry name" value="organic_radical-activating_enz"/>
    <property type="match status" value="1"/>
</dbReference>
<accession>I7LKC0</accession>
<evidence type="ECO:0000313" key="15">
    <source>
        <dbReference type="Proteomes" id="UP000007652"/>
    </source>
</evidence>
<dbReference type="NCBIfam" id="TIGR02491">
    <property type="entry name" value="NrdG"/>
    <property type="match status" value="1"/>
</dbReference>
<dbReference type="InterPro" id="IPR001989">
    <property type="entry name" value="Radical_activat_CS"/>
</dbReference>
<evidence type="ECO:0000256" key="3">
    <source>
        <dbReference type="ARBA" id="ARBA00009777"/>
    </source>
</evidence>
<comment type="function">
    <text evidence="2 12">Activation of anaerobic ribonucleoside-triphosphate reductase under anaerobic conditions by generation of an organic free radical, using S-adenosylmethionine and reduced flavodoxin as cosubstrates to produce 5'-deoxy-adenosine.</text>
</comment>
<proteinExistence type="inferred from homology"/>
<evidence type="ECO:0000256" key="11">
    <source>
        <dbReference type="ARBA" id="ARBA00047365"/>
    </source>
</evidence>
<comment type="cofactor">
    <cofactor evidence="1">
        <name>[4Fe-4S] cluster</name>
        <dbReference type="ChEBI" id="CHEBI:49883"/>
    </cofactor>
</comment>
<dbReference type="InterPro" id="IPR007197">
    <property type="entry name" value="rSAM"/>
</dbReference>
<gene>
    <name evidence="14" type="ORF">CAAU_2254</name>
</gene>
<feature type="domain" description="Radical SAM core" evidence="13">
    <location>
        <begin position="14"/>
        <end position="163"/>
    </location>
</feature>
<protein>
    <recommendedName>
        <fullName evidence="4 12">Anaerobic ribonucleoside-triphosphate reductase-activating protein</fullName>
        <ecNumber evidence="12">1.97.1.-</ecNumber>
    </recommendedName>
</protein>
<dbReference type="SFLD" id="SFLDG01063">
    <property type="entry name" value="activating_enzymes__group_1"/>
    <property type="match status" value="1"/>
</dbReference>
<dbReference type="eggNOG" id="COG0602">
    <property type="taxonomic scope" value="Bacteria"/>
</dbReference>
<comment type="catalytic activity">
    <reaction evidence="11">
        <text>glycyl-[protein] + reduced [flavodoxin] + S-adenosyl-L-methionine = glycin-2-yl radical-[protein] + semiquinone [flavodoxin] + 5'-deoxyadenosine + L-methionine + H(+)</text>
        <dbReference type="Rhea" id="RHEA:61976"/>
        <dbReference type="Rhea" id="RHEA-COMP:10622"/>
        <dbReference type="Rhea" id="RHEA-COMP:14480"/>
        <dbReference type="Rhea" id="RHEA-COMP:15993"/>
        <dbReference type="Rhea" id="RHEA-COMP:15994"/>
        <dbReference type="ChEBI" id="CHEBI:15378"/>
        <dbReference type="ChEBI" id="CHEBI:17319"/>
        <dbReference type="ChEBI" id="CHEBI:29947"/>
        <dbReference type="ChEBI" id="CHEBI:32722"/>
        <dbReference type="ChEBI" id="CHEBI:57618"/>
        <dbReference type="ChEBI" id="CHEBI:57844"/>
        <dbReference type="ChEBI" id="CHEBI:59789"/>
        <dbReference type="ChEBI" id="CHEBI:140311"/>
    </reaction>
</comment>
<dbReference type="STRING" id="857293.CAAU_2254"/>
<dbReference type="OrthoDB" id="9782387at2"/>
<dbReference type="PROSITE" id="PS51918">
    <property type="entry name" value="RADICAL_SAM"/>
    <property type="match status" value="1"/>
</dbReference>
<dbReference type="GO" id="GO:0004748">
    <property type="term" value="F:ribonucleoside-diphosphate reductase activity, thioredoxin disulfide as acceptor"/>
    <property type="evidence" value="ECO:0007669"/>
    <property type="project" value="TreeGrafter"/>
</dbReference>
<comment type="similarity">
    <text evidence="3 12">Belongs to the organic radical-activating enzymes family.</text>
</comment>
<dbReference type="GO" id="GO:0051539">
    <property type="term" value="F:4 iron, 4 sulfur cluster binding"/>
    <property type="evidence" value="ECO:0007669"/>
    <property type="project" value="UniProtKB-KW"/>
</dbReference>
<dbReference type="EC" id="1.97.1.-" evidence="12"/>
<dbReference type="InterPro" id="IPR034457">
    <property type="entry name" value="Organic_radical-activating"/>
</dbReference>
<evidence type="ECO:0000256" key="8">
    <source>
        <dbReference type="ARBA" id="ARBA00023002"/>
    </source>
</evidence>
<evidence type="ECO:0000256" key="2">
    <source>
        <dbReference type="ARBA" id="ARBA00003852"/>
    </source>
</evidence>
<organism evidence="14 15">
    <name type="scientific">Caloramator australicus RC3</name>
    <dbReference type="NCBI Taxonomy" id="857293"/>
    <lineage>
        <taxon>Bacteria</taxon>
        <taxon>Bacillati</taxon>
        <taxon>Bacillota</taxon>
        <taxon>Clostridia</taxon>
        <taxon>Eubacteriales</taxon>
        <taxon>Clostridiaceae</taxon>
        <taxon>Caloramator</taxon>
    </lineage>
</organism>
<keyword evidence="15" id="KW-1185">Reference proteome</keyword>
<dbReference type="PANTHER" id="PTHR30352:SF2">
    <property type="entry name" value="ANAEROBIC RIBONUCLEOSIDE-TRIPHOSPHATE REDUCTASE-ACTIVATING PROTEIN"/>
    <property type="match status" value="1"/>
</dbReference>
<sequence>MKIKVAGIEKESFVDGPGIRYTIFAQGCKHKCKGCHNPSTHDFDKGFWMKVEEIYEDILKRRFIDGVTFTGGDPFFQAEAFSYLAKMLKKENYHIVAYTGFYFEELLKEESFMGLLKNVDVLVDGPFILEERDLKLKFRGSRNQRVIDVKKSLELNKVVTIEF</sequence>
<dbReference type="GO" id="GO:0043365">
    <property type="term" value="F:[formate-C-acetyltransferase]-activating enzyme activity"/>
    <property type="evidence" value="ECO:0007669"/>
    <property type="project" value="InterPro"/>
</dbReference>
<dbReference type="CDD" id="cd01335">
    <property type="entry name" value="Radical_SAM"/>
    <property type="match status" value="1"/>
</dbReference>
<name>I7LKC0_9CLOT</name>
<evidence type="ECO:0000256" key="10">
    <source>
        <dbReference type="ARBA" id="ARBA00023014"/>
    </source>
</evidence>
<evidence type="ECO:0000256" key="7">
    <source>
        <dbReference type="ARBA" id="ARBA00022723"/>
    </source>
</evidence>
<keyword evidence="6" id="KW-0949">S-adenosyl-L-methionine</keyword>
<evidence type="ECO:0000313" key="14">
    <source>
        <dbReference type="EMBL" id="CCJ34338.1"/>
    </source>
</evidence>
<dbReference type="Pfam" id="PF13353">
    <property type="entry name" value="Fer4_12"/>
    <property type="match status" value="1"/>
</dbReference>
<keyword evidence="9" id="KW-0408">Iron</keyword>
<dbReference type="EMBL" id="CAKP01000115">
    <property type="protein sequence ID" value="CCJ34338.1"/>
    <property type="molecule type" value="Genomic_DNA"/>
</dbReference>
<keyword evidence="5" id="KW-0004">4Fe-4S</keyword>
<evidence type="ECO:0000256" key="1">
    <source>
        <dbReference type="ARBA" id="ARBA00001966"/>
    </source>
</evidence>
<dbReference type="InterPro" id="IPR058240">
    <property type="entry name" value="rSAM_sf"/>
</dbReference>
<dbReference type="InterPro" id="IPR012837">
    <property type="entry name" value="NrdG"/>
</dbReference>
<evidence type="ECO:0000256" key="5">
    <source>
        <dbReference type="ARBA" id="ARBA00022485"/>
    </source>
</evidence>
<dbReference type="Proteomes" id="UP000007652">
    <property type="component" value="Unassembled WGS sequence"/>
</dbReference>
<dbReference type="SUPFAM" id="SSF102114">
    <property type="entry name" value="Radical SAM enzymes"/>
    <property type="match status" value="1"/>
</dbReference>
<dbReference type="RefSeq" id="WP_008909594.1">
    <property type="nucleotide sequence ID" value="NZ_CAKP01000115.1"/>
</dbReference>
<dbReference type="PROSITE" id="PS01087">
    <property type="entry name" value="RADICAL_ACTIVATING"/>
    <property type="match status" value="1"/>
</dbReference>
<dbReference type="InterPro" id="IPR013785">
    <property type="entry name" value="Aldolase_TIM"/>
</dbReference>
<comment type="caution">
    <text evidence="14">The sequence shown here is derived from an EMBL/GenBank/DDBJ whole genome shotgun (WGS) entry which is preliminary data.</text>
</comment>
<dbReference type="GO" id="GO:0046872">
    <property type="term" value="F:metal ion binding"/>
    <property type="evidence" value="ECO:0007669"/>
    <property type="project" value="UniProtKB-KW"/>
</dbReference>
<keyword evidence="8 12" id="KW-0560">Oxidoreductase</keyword>
<dbReference type="SFLD" id="SFLDS00029">
    <property type="entry name" value="Radical_SAM"/>
    <property type="match status" value="1"/>
</dbReference>
<keyword evidence="7" id="KW-0479">Metal-binding</keyword>
<keyword evidence="10" id="KW-0411">Iron-sulfur</keyword>
<evidence type="ECO:0000256" key="6">
    <source>
        <dbReference type="ARBA" id="ARBA00022691"/>
    </source>
</evidence>
<evidence type="ECO:0000256" key="4">
    <source>
        <dbReference type="ARBA" id="ARBA00014281"/>
    </source>
</evidence>
<dbReference type="AlphaFoldDB" id="I7LKC0"/>
<evidence type="ECO:0000256" key="12">
    <source>
        <dbReference type="PIRNR" id="PIRNR000368"/>
    </source>
</evidence>
<evidence type="ECO:0000259" key="13">
    <source>
        <dbReference type="PROSITE" id="PS51918"/>
    </source>
</evidence>
<dbReference type="PIRSF" id="PIRSF000368">
    <property type="entry name" value="NrdG"/>
    <property type="match status" value="1"/>
</dbReference>